<dbReference type="GeneID" id="100367389"/>
<dbReference type="Pfam" id="PF00650">
    <property type="entry name" value="CRAL_TRIO"/>
    <property type="match status" value="1"/>
</dbReference>
<name>A0ABM0MR73_SACKO</name>
<dbReference type="PANTHER" id="PTHR10174:SF130">
    <property type="entry name" value="ALPHA-TOCOPHEROL TRANSFER PROTEIN-LIKE"/>
    <property type="match status" value="1"/>
</dbReference>
<dbReference type="CDD" id="cd00170">
    <property type="entry name" value="SEC14"/>
    <property type="match status" value="1"/>
</dbReference>
<dbReference type="RefSeq" id="XP_006822514.1">
    <property type="nucleotide sequence ID" value="XM_006822451.1"/>
</dbReference>
<organism evidence="2 3">
    <name type="scientific">Saccoglossus kowalevskii</name>
    <name type="common">Acorn worm</name>
    <dbReference type="NCBI Taxonomy" id="10224"/>
    <lineage>
        <taxon>Eukaryota</taxon>
        <taxon>Metazoa</taxon>
        <taxon>Hemichordata</taxon>
        <taxon>Enteropneusta</taxon>
        <taxon>Harrimaniidae</taxon>
        <taxon>Saccoglossus</taxon>
    </lineage>
</organism>
<dbReference type="InterPro" id="IPR011074">
    <property type="entry name" value="CRAL/TRIO_N_dom"/>
</dbReference>
<evidence type="ECO:0000313" key="2">
    <source>
        <dbReference type="Proteomes" id="UP000694865"/>
    </source>
</evidence>
<dbReference type="PRINTS" id="PR00180">
    <property type="entry name" value="CRETINALDHBP"/>
</dbReference>
<dbReference type="SMART" id="SM01100">
    <property type="entry name" value="CRAL_TRIO_N"/>
    <property type="match status" value="1"/>
</dbReference>
<sequence length="319" mass="37242">MASHTDIDLKPEEEFVSTLSPELLQKATRELNEKPEWRQRDIQALRDMFTKRPDINFCSDNGFLLRFLRAKKFDYERAFQMLVNYYEIRKQYPGIYNELLPSNIKHIWDNNLQAALPSRDQEGRRIVIFRPGKWDPSEYPVQDLIKANLLTVEKLLEDEETQVNGIVLIGDLKGFRFSHAMHLGPLFAKQVTSIFQNAMPIRIKGMHYVNEPRLFDAVFAVVRPFLKEKLKNRARYFTPTAFLYPEVNVRLIRIHGSDFTSLHECIPSSSLPADYGGSLPFFTSRQWKDAMLKSDNEFKESSKYGVMDDGEMKEFAETQ</sequence>
<dbReference type="Gene3D" id="1.20.5.1200">
    <property type="entry name" value="Alpha-tocopherol transfer"/>
    <property type="match status" value="1"/>
</dbReference>
<dbReference type="Gene3D" id="1.10.8.20">
    <property type="entry name" value="N-terminal domain of phosphatidylinositol transfer protein sec14p"/>
    <property type="match status" value="1"/>
</dbReference>
<dbReference type="Pfam" id="PF03765">
    <property type="entry name" value="CRAL_TRIO_N"/>
    <property type="match status" value="1"/>
</dbReference>
<dbReference type="InterPro" id="IPR036865">
    <property type="entry name" value="CRAL-TRIO_dom_sf"/>
</dbReference>
<dbReference type="PANTHER" id="PTHR10174">
    <property type="entry name" value="ALPHA-TOCOPHEROL TRANSFER PROTEIN-RELATED"/>
    <property type="match status" value="1"/>
</dbReference>
<dbReference type="SUPFAM" id="SSF52087">
    <property type="entry name" value="CRAL/TRIO domain"/>
    <property type="match status" value="1"/>
</dbReference>
<dbReference type="Proteomes" id="UP000694865">
    <property type="component" value="Unplaced"/>
</dbReference>
<gene>
    <name evidence="3" type="primary">LOC100367389</name>
</gene>
<evidence type="ECO:0000259" key="1">
    <source>
        <dbReference type="PROSITE" id="PS50191"/>
    </source>
</evidence>
<evidence type="ECO:0000313" key="3">
    <source>
        <dbReference type="RefSeq" id="XP_006822514.1"/>
    </source>
</evidence>
<reference evidence="3" key="1">
    <citation type="submission" date="2025-08" db="UniProtKB">
        <authorList>
            <consortium name="RefSeq"/>
        </authorList>
    </citation>
    <scope>IDENTIFICATION</scope>
    <source>
        <tissue evidence="3">Testes</tissue>
    </source>
</reference>
<accession>A0ABM0MR73</accession>
<dbReference type="Gene3D" id="3.40.525.10">
    <property type="entry name" value="CRAL-TRIO lipid binding domain"/>
    <property type="match status" value="1"/>
</dbReference>
<dbReference type="SMART" id="SM00516">
    <property type="entry name" value="SEC14"/>
    <property type="match status" value="1"/>
</dbReference>
<proteinExistence type="predicted"/>
<dbReference type="SUPFAM" id="SSF46938">
    <property type="entry name" value="CRAL/TRIO N-terminal domain"/>
    <property type="match status" value="1"/>
</dbReference>
<dbReference type="PROSITE" id="PS50191">
    <property type="entry name" value="CRAL_TRIO"/>
    <property type="match status" value="1"/>
</dbReference>
<feature type="domain" description="CRAL-TRIO" evidence="1">
    <location>
        <begin position="92"/>
        <end position="283"/>
    </location>
</feature>
<dbReference type="InterPro" id="IPR001251">
    <property type="entry name" value="CRAL-TRIO_dom"/>
</dbReference>
<protein>
    <submittedName>
        <fullName evidence="3">Alpha-tocopherol transfer protein-like</fullName>
    </submittedName>
</protein>
<keyword evidence="2" id="KW-1185">Reference proteome</keyword>
<dbReference type="InterPro" id="IPR036273">
    <property type="entry name" value="CRAL/TRIO_N_dom_sf"/>
</dbReference>